<feature type="compositionally biased region" description="Pro residues" evidence="1">
    <location>
        <begin position="63"/>
        <end position="78"/>
    </location>
</feature>
<dbReference type="EMBL" id="FQVX01000001">
    <property type="protein sequence ID" value="SHF85566.1"/>
    <property type="molecule type" value="Genomic_DNA"/>
</dbReference>
<dbReference type="AlphaFoldDB" id="A0A1M5F274"/>
<keyword evidence="2" id="KW-1133">Transmembrane helix</keyword>
<evidence type="ECO:0000256" key="2">
    <source>
        <dbReference type="SAM" id="Phobius"/>
    </source>
</evidence>
<evidence type="ECO:0000313" key="3">
    <source>
        <dbReference type="EMBL" id="SHF85566.1"/>
    </source>
</evidence>
<dbReference type="STRING" id="1070870.SAMN05444351_1041"/>
<evidence type="ECO:0000256" key="1">
    <source>
        <dbReference type="SAM" id="MobiDB-lite"/>
    </source>
</evidence>
<dbReference type="Proteomes" id="UP000184471">
    <property type="component" value="Unassembled WGS sequence"/>
</dbReference>
<name>A0A1M5F274_9ACTN</name>
<accession>A0A1M5F274</accession>
<keyword evidence="4" id="KW-1185">Reference proteome</keyword>
<feature type="region of interest" description="Disordered" evidence="1">
    <location>
        <begin position="47"/>
        <end position="78"/>
    </location>
</feature>
<feature type="transmembrane region" description="Helical" evidence="2">
    <location>
        <begin position="20"/>
        <end position="41"/>
    </location>
</feature>
<reference evidence="3 4" key="1">
    <citation type="submission" date="2016-11" db="EMBL/GenBank/DDBJ databases">
        <authorList>
            <person name="Jaros S."/>
            <person name="Januszkiewicz K."/>
            <person name="Wedrychowicz H."/>
        </authorList>
    </citation>
    <scope>NUCLEOTIDE SEQUENCE [LARGE SCALE GENOMIC DNA]</scope>
    <source>
        <strain evidence="3 4">DSM 45408</strain>
    </source>
</reference>
<keyword evidence="2" id="KW-0472">Membrane</keyword>
<sequence length="78" mass="7886">MSHGCVSGPTALATDGLSLVATAGFSVPAALLVAGVVAAMVRDRRLAARERETPDGAHGRPEPLSPPRAPGAPPRPPR</sequence>
<organism evidence="3 4">
    <name type="scientific">Geodermatophilus nigrescens</name>
    <dbReference type="NCBI Taxonomy" id="1070870"/>
    <lineage>
        <taxon>Bacteria</taxon>
        <taxon>Bacillati</taxon>
        <taxon>Actinomycetota</taxon>
        <taxon>Actinomycetes</taxon>
        <taxon>Geodermatophilales</taxon>
        <taxon>Geodermatophilaceae</taxon>
        <taxon>Geodermatophilus</taxon>
    </lineage>
</organism>
<proteinExistence type="predicted"/>
<evidence type="ECO:0000313" key="4">
    <source>
        <dbReference type="Proteomes" id="UP000184471"/>
    </source>
</evidence>
<feature type="compositionally biased region" description="Basic and acidic residues" evidence="1">
    <location>
        <begin position="47"/>
        <end position="61"/>
    </location>
</feature>
<gene>
    <name evidence="3" type="ORF">SAMN05444351_1041</name>
</gene>
<protein>
    <submittedName>
        <fullName evidence="3">Uncharacterized protein</fullName>
    </submittedName>
</protein>
<keyword evidence="2" id="KW-0812">Transmembrane</keyword>